<proteinExistence type="predicted"/>
<evidence type="ECO:0000313" key="1">
    <source>
        <dbReference type="EMBL" id="DAE01134.1"/>
    </source>
</evidence>
<dbReference type="GO" id="GO:0051276">
    <property type="term" value="P:chromosome organization"/>
    <property type="evidence" value="ECO:0007669"/>
    <property type="project" value="InterPro"/>
</dbReference>
<dbReference type="Pfam" id="PF03592">
    <property type="entry name" value="Terminase_2"/>
    <property type="match status" value="1"/>
</dbReference>
<reference evidence="1" key="1">
    <citation type="journal article" date="2021" name="Proc. Natl. Acad. Sci. U.S.A.">
        <title>A Catalog of Tens of Thousands of Viruses from Human Metagenomes Reveals Hidden Associations with Chronic Diseases.</title>
        <authorList>
            <person name="Tisza M.J."/>
            <person name="Buck C.B."/>
        </authorList>
    </citation>
    <scope>NUCLEOTIDE SEQUENCE</scope>
    <source>
        <strain evidence="1">CtZE52</strain>
    </source>
</reference>
<dbReference type="Gene3D" id="1.10.10.1400">
    <property type="entry name" value="Terminase, small subunit, N-terminal DNA-binding domain, HTH motif"/>
    <property type="match status" value="1"/>
</dbReference>
<sequence>MQERNQNRYGKMKRLTQKQENFCNYYIECGGNASEAYRRAYSCDKWKDKSVWEKASALLDDVKVQSRVRELQEEQKVKSDITKEKLLGELGNIAFSSIAHLHNTWIERKEFENLTDKEKSAIKSISTKILKKNIGTSDDPEIIDVEYVKIEMHDKLKAIERICKMLGFDAPTVVDLGKSLIGIDTGIDD</sequence>
<dbReference type="InterPro" id="IPR005335">
    <property type="entry name" value="Terminase_ssu"/>
</dbReference>
<dbReference type="EMBL" id="BK015320">
    <property type="protein sequence ID" value="DAE01134.1"/>
    <property type="molecule type" value="Genomic_DNA"/>
</dbReference>
<organism evidence="1">
    <name type="scientific">Siphoviridae sp. ctZE52</name>
    <dbReference type="NCBI Taxonomy" id="2825557"/>
    <lineage>
        <taxon>Viruses</taxon>
        <taxon>Duplodnaviria</taxon>
        <taxon>Heunggongvirae</taxon>
        <taxon>Uroviricota</taxon>
        <taxon>Caudoviricetes</taxon>
    </lineage>
</organism>
<accession>A0A8S5P211</accession>
<protein>
    <submittedName>
        <fullName evidence="1">Terminase small subunit</fullName>
    </submittedName>
</protein>
<name>A0A8S5P211_9CAUD</name>
<dbReference type="InterPro" id="IPR038713">
    <property type="entry name" value="Terminase_Gp1_N_sf"/>
</dbReference>